<organism evidence="1 2">
    <name type="scientific">Botrytis byssoidea</name>
    <dbReference type="NCBI Taxonomy" id="139641"/>
    <lineage>
        <taxon>Eukaryota</taxon>
        <taxon>Fungi</taxon>
        <taxon>Dikarya</taxon>
        <taxon>Ascomycota</taxon>
        <taxon>Pezizomycotina</taxon>
        <taxon>Leotiomycetes</taxon>
        <taxon>Helotiales</taxon>
        <taxon>Sclerotiniaceae</taxon>
        <taxon>Botrytis</taxon>
    </lineage>
</organism>
<sequence>MYIEILTCQSPLDSVNKKHSVFRVPRFHPIPRIYTESLIVFLAFRQSFLTLSDVDRVRYGKKNTRDAFLNSFAPQYLEQNLHGISFKCMCDLVQDLWAAKHFLAGSDLNKLFKGSSCERQQDPAFRRLINVPILGEVLETNIWLSNQQSHYKPRITPSFRIRKLLSTRPCPLPRMDPDQLNFNRDNMIECPPVSGPSKPDLGPYEDDYECSTALPFLLQHSLLTTLQILFEKSLFSFASEHFPADLVLNFKTCSKPIKLSSWSSHIHMNAADIRLKLGSSFALEYLLFFLGRLETVRDLVVHRKDGESIGCTFDIMTEQWLTKSGVPIGAINSMCKDSIILARALGDTRAVLLRSAQEKLFMISETLLQIQTLPQRFSLLDEELEIDLMMKSSLQISKNGESASRIEVSYSEAMELYSKLSK</sequence>
<dbReference type="GeneID" id="62150752"/>
<proteinExistence type="predicted"/>
<name>A0A9P5IGZ7_9HELO</name>
<comment type="caution">
    <text evidence="1">The sequence shown here is derived from an EMBL/GenBank/DDBJ whole genome shotgun (WGS) entry which is preliminary data.</text>
</comment>
<dbReference type="EMBL" id="RCSW01000014">
    <property type="protein sequence ID" value="KAF7939082.1"/>
    <property type="molecule type" value="Genomic_DNA"/>
</dbReference>
<keyword evidence="2" id="KW-1185">Reference proteome</keyword>
<reference evidence="1 2" key="1">
    <citation type="journal article" date="2020" name="Genome Biol. Evol.">
        <title>Comparative genomics of Sclerotiniaceae.</title>
        <authorList>
            <person name="Valero Jimenez C.A."/>
            <person name="Steentjes M."/>
            <person name="Scholten O.E."/>
            <person name="Van Kan J.A.L."/>
        </authorList>
    </citation>
    <scope>NUCLEOTIDE SEQUENCE [LARGE SCALE GENOMIC DNA]</scope>
    <source>
        <strain evidence="1 2">MUCL 94</strain>
    </source>
</reference>
<evidence type="ECO:0000313" key="2">
    <source>
        <dbReference type="Proteomes" id="UP000710849"/>
    </source>
</evidence>
<protein>
    <submittedName>
        <fullName evidence="1">Uncharacterized protein</fullName>
    </submittedName>
</protein>
<gene>
    <name evidence="1" type="ORF">EAE97_007163</name>
</gene>
<dbReference type="AlphaFoldDB" id="A0A9P5IGZ7"/>
<dbReference type="RefSeq" id="XP_038731162.1">
    <property type="nucleotide sequence ID" value="XM_038877677.1"/>
</dbReference>
<evidence type="ECO:0000313" key="1">
    <source>
        <dbReference type="EMBL" id="KAF7939082.1"/>
    </source>
</evidence>
<dbReference type="Proteomes" id="UP000710849">
    <property type="component" value="Unassembled WGS sequence"/>
</dbReference>
<accession>A0A9P5IGZ7</accession>